<dbReference type="PANTHER" id="PTHR21068">
    <property type="entry name" value="SPARTIN"/>
    <property type="match status" value="1"/>
</dbReference>
<feature type="region of interest" description="Disordered" evidence="1">
    <location>
        <begin position="376"/>
        <end position="395"/>
    </location>
</feature>
<dbReference type="GO" id="GO:0051301">
    <property type="term" value="P:cell division"/>
    <property type="evidence" value="ECO:0007669"/>
    <property type="project" value="TreeGrafter"/>
</dbReference>
<name>A0AAW0G6C8_9APHY</name>
<dbReference type="EMBL" id="JASBNA010000009">
    <property type="protein sequence ID" value="KAK7688926.1"/>
    <property type="molecule type" value="Genomic_DNA"/>
</dbReference>
<dbReference type="PANTHER" id="PTHR21068:SF43">
    <property type="entry name" value="SPARTIN"/>
    <property type="match status" value="1"/>
</dbReference>
<dbReference type="AlphaFoldDB" id="A0AAW0G6C8"/>
<reference evidence="3 4" key="1">
    <citation type="submission" date="2022-09" db="EMBL/GenBank/DDBJ databases">
        <authorList>
            <person name="Palmer J.M."/>
        </authorList>
    </citation>
    <scope>NUCLEOTIDE SEQUENCE [LARGE SCALE GENOMIC DNA]</scope>
    <source>
        <strain evidence="3 4">DSM 7382</strain>
    </source>
</reference>
<dbReference type="Pfam" id="PF06911">
    <property type="entry name" value="Senescence"/>
    <property type="match status" value="1"/>
</dbReference>
<sequence length="542" mass="57656">MSSQINSYTILTIPDVILRLVLHEETGQLSLESTETSLAEEGLVGDDKSRNLNRSVYLVLHLNEHAFPLDPVIPINLIICQDGRRIYSFVSKGSAESGTPVTLTLPSLSESKHSDSVAGDIETFDHILTQYADFRWEYESSANSEIPPSPISPSSNVNTASAPPYIYDNEEDSVGTKVQEGKHVDNPELRGHLVLMDQASGEVLGQVATGTTAIKEDPSVSGSSAIGQHNAGPVVLELPPDVYDAYTGAKPLTEVTPDLLEAREIFVRGVPPEEEDWVTKSAHLMSQAISGSTSLVAYGVTAASKYYISHSKPYSPPPPKSPVSSPGASSPRPPSTPTSATPHPYLSKAHAWTGQAAKASARTSDLVADIIRRAVGGKAKSPSPVPPQSQAPPIPVRDYKVYSSKSRANLPNPMNPAPPLPPRNLNVSGNSSPTSPASPSPPPVDGKRKPLRIYHKVAIGANLVLATLDDSATRLFEAGSQNLTAVVGHKYGSQAGSNTHASTQAAKNVVLVYIDMSGFARRALIKKAGKEWIKARVSSSKA</sequence>
<evidence type="ECO:0000313" key="4">
    <source>
        <dbReference type="Proteomes" id="UP001385951"/>
    </source>
</evidence>
<proteinExistence type="predicted"/>
<protein>
    <recommendedName>
        <fullName evidence="2">Senescence domain-containing protein</fullName>
    </recommendedName>
</protein>
<feature type="region of interest" description="Disordered" evidence="1">
    <location>
        <begin position="311"/>
        <end position="345"/>
    </location>
</feature>
<organism evidence="3 4">
    <name type="scientific">Cerrena zonata</name>
    <dbReference type="NCBI Taxonomy" id="2478898"/>
    <lineage>
        <taxon>Eukaryota</taxon>
        <taxon>Fungi</taxon>
        <taxon>Dikarya</taxon>
        <taxon>Basidiomycota</taxon>
        <taxon>Agaricomycotina</taxon>
        <taxon>Agaricomycetes</taxon>
        <taxon>Polyporales</taxon>
        <taxon>Cerrenaceae</taxon>
        <taxon>Cerrena</taxon>
    </lineage>
</organism>
<dbReference type="GO" id="GO:0005886">
    <property type="term" value="C:plasma membrane"/>
    <property type="evidence" value="ECO:0007669"/>
    <property type="project" value="TreeGrafter"/>
</dbReference>
<feature type="compositionally biased region" description="Pro residues" evidence="1">
    <location>
        <begin position="413"/>
        <end position="422"/>
    </location>
</feature>
<evidence type="ECO:0000259" key="2">
    <source>
        <dbReference type="Pfam" id="PF06911"/>
    </source>
</evidence>
<keyword evidence="4" id="KW-1185">Reference proteome</keyword>
<feature type="compositionally biased region" description="Pro residues" evidence="1">
    <location>
        <begin position="383"/>
        <end position="395"/>
    </location>
</feature>
<feature type="region of interest" description="Disordered" evidence="1">
    <location>
        <begin position="406"/>
        <end position="448"/>
    </location>
</feature>
<feature type="region of interest" description="Disordered" evidence="1">
    <location>
        <begin position="142"/>
        <end position="162"/>
    </location>
</feature>
<comment type="caution">
    <text evidence="3">The sequence shown here is derived from an EMBL/GenBank/DDBJ whole genome shotgun (WGS) entry which is preliminary data.</text>
</comment>
<evidence type="ECO:0000313" key="3">
    <source>
        <dbReference type="EMBL" id="KAK7688926.1"/>
    </source>
</evidence>
<dbReference type="InterPro" id="IPR045036">
    <property type="entry name" value="Spartin-like"/>
</dbReference>
<gene>
    <name evidence="3" type="ORF">QCA50_007617</name>
</gene>
<dbReference type="Proteomes" id="UP001385951">
    <property type="component" value="Unassembled WGS sequence"/>
</dbReference>
<feature type="compositionally biased region" description="Low complexity" evidence="1">
    <location>
        <begin position="423"/>
        <end position="435"/>
    </location>
</feature>
<feature type="compositionally biased region" description="Low complexity" evidence="1">
    <location>
        <begin position="142"/>
        <end position="156"/>
    </location>
</feature>
<evidence type="ECO:0000256" key="1">
    <source>
        <dbReference type="SAM" id="MobiDB-lite"/>
    </source>
</evidence>
<feature type="domain" description="Senescence" evidence="2">
    <location>
        <begin position="277"/>
        <end position="530"/>
    </location>
</feature>
<dbReference type="InterPro" id="IPR009686">
    <property type="entry name" value="Senescence/spartin_C"/>
</dbReference>
<accession>A0AAW0G6C8</accession>